<evidence type="ECO:0000256" key="1">
    <source>
        <dbReference type="SAM" id="MobiDB-lite"/>
    </source>
</evidence>
<reference evidence="3 4" key="1">
    <citation type="submission" date="2018-05" db="EMBL/GenBank/DDBJ databases">
        <title>Streptomyces venezuelae.</title>
        <authorList>
            <person name="Kim W."/>
            <person name="Lee N."/>
            <person name="Cho B.-K."/>
        </authorList>
    </citation>
    <scope>NUCLEOTIDE SEQUENCE [LARGE SCALE GENOMIC DNA]</scope>
    <source>
        <strain evidence="3 4">ATCC 21782</strain>
    </source>
</reference>
<dbReference type="Proteomes" id="UP000325211">
    <property type="component" value="Chromosome"/>
</dbReference>
<dbReference type="SUPFAM" id="SSF50370">
    <property type="entry name" value="Ricin B-like lectins"/>
    <property type="match status" value="1"/>
</dbReference>
<name>A0A5P2D5V7_STRVZ</name>
<evidence type="ECO:0000259" key="2">
    <source>
        <dbReference type="SMART" id="SM00458"/>
    </source>
</evidence>
<proteinExistence type="predicted"/>
<dbReference type="SMART" id="SM00458">
    <property type="entry name" value="RICIN"/>
    <property type="match status" value="1"/>
</dbReference>
<dbReference type="Pfam" id="PF00652">
    <property type="entry name" value="Ricin_B_lectin"/>
    <property type="match status" value="1"/>
</dbReference>
<dbReference type="InterPro" id="IPR000772">
    <property type="entry name" value="Ricin_B_lectin"/>
</dbReference>
<dbReference type="PROSITE" id="PS50231">
    <property type="entry name" value="RICIN_B_LECTIN"/>
    <property type="match status" value="1"/>
</dbReference>
<dbReference type="EMBL" id="CP029190">
    <property type="protein sequence ID" value="QES50426.1"/>
    <property type="molecule type" value="Genomic_DNA"/>
</dbReference>
<organism evidence="3 4">
    <name type="scientific">Streptomyces venezuelae</name>
    <dbReference type="NCBI Taxonomy" id="54571"/>
    <lineage>
        <taxon>Bacteria</taxon>
        <taxon>Bacillati</taxon>
        <taxon>Actinomycetota</taxon>
        <taxon>Actinomycetes</taxon>
        <taxon>Kitasatosporales</taxon>
        <taxon>Streptomycetaceae</taxon>
        <taxon>Streptomyces</taxon>
    </lineage>
</organism>
<evidence type="ECO:0000313" key="4">
    <source>
        <dbReference type="Proteomes" id="UP000325211"/>
    </source>
</evidence>
<dbReference type="AlphaFoldDB" id="A0A5P2D5V7"/>
<dbReference type="Gene3D" id="2.80.10.50">
    <property type="match status" value="1"/>
</dbReference>
<gene>
    <name evidence="3" type="ORF">DEJ50_23980</name>
</gene>
<dbReference type="CDD" id="cd00161">
    <property type="entry name" value="beta-trefoil_Ricin-like"/>
    <property type="match status" value="1"/>
</dbReference>
<dbReference type="InterPro" id="IPR035992">
    <property type="entry name" value="Ricin_B-like_lectins"/>
</dbReference>
<protein>
    <recommendedName>
        <fullName evidence="2">Ricin B lectin domain-containing protein</fullName>
    </recommendedName>
</protein>
<accession>A0A5P2D5V7</accession>
<evidence type="ECO:0000313" key="3">
    <source>
        <dbReference type="EMBL" id="QES50426.1"/>
    </source>
</evidence>
<sequence>MAGTPVVGGARVPVGYGCAGEDAVGHRHRPPAHADHSSLSLSSSSTREIPMSRTTVLRMRSAAVAVAVTAVLTGGIGYAQAAPAATSSASASPSSAAAVPGGAHKYVNAATGKCLDIQGASHDPGVPVQQFSCKSGYHQSFATYFAPTDPTTTRMQPRHSGKCIGADGSAPGSRVTQQVCHDGAIQRWELVDLGGGQVTVKNVATGLCLDDGANPAGSRREVRQVVCTGTATQIWVRHAVS</sequence>
<feature type="region of interest" description="Disordered" evidence="1">
    <location>
        <begin position="22"/>
        <end position="48"/>
    </location>
</feature>
<feature type="domain" description="Ricin B lectin" evidence="2">
    <location>
        <begin position="103"/>
        <end position="238"/>
    </location>
</feature>